<dbReference type="ExpressionAtlas" id="F2D3P2">
    <property type="expression patterns" value="baseline and differential"/>
</dbReference>
<evidence type="ECO:0000313" key="1">
    <source>
        <dbReference type="EMBL" id="BAJ89713.1"/>
    </source>
</evidence>
<accession>F2D3P2</accession>
<organism evidence="1">
    <name type="scientific">Hordeum vulgare subsp. vulgare</name>
    <name type="common">Domesticated barley</name>
    <dbReference type="NCBI Taxonomy" id="112509"/>
    <lineage>
        <taxon>Eukaryota</taxon>
        <taxon>Viridiplantae</taxon>
        <taxon>Streptophyta</taxon>
        <taxon>Embryophyta</taxon>
        <taxon>Tracheophyta</taxon>
        <taxon>Spermatophyta</taxon>
        <taxon>Magnoliopsida</taxon>
        <taxon>Liliopsida</taxon>
        <taxon>Poales</taxon>
        <taxon>Poaceae</taxon>
        <taxon>BOP clade</taxon>
        <taxon>Pooideae</taxon>
        <taxon>Triticodae</taxon>
        <taxon>Triticeae</taxon>
        <taxon>Hordeinae</taxon>
        <taxon>Hordeum</taxon>
    </lineage>
</organism>
<proteinExistence type="evidence at transcript level"/>
<dbReference type="OrthoDB" id="10071381at2759"/>
<dbReference type="EMBL" id="AK358500">
    <property type="protein sequence ID" value="BAJ89713.1"/>
    <property type="molecule type" value="mRNA"/>
</dbReference>
<protein>
    <submittedName>
        <fullName evidence="1">Predicted protein</fullName>
    </submittedName>
</protein>
<name>F2D3P2_HORVV</name>
<dbReference type="KEGG" id="hvg:123411597"/>
<reference evidence="1" key="1">
    <citation type="journal article" date="2011" name="Plant Physiol.">
        <title>Comprehensive sequence analysis of 24,783 barley full-length cDNAs derived from 12 clone libraries.</title>
        <authorList>
            <person name="Matsumoto T."/>
            <person name="Tanaka T."/>
            <person name="Sakai H."/>
            <person name="Amano N."/>
            <person name="Kanamori H."/>
            <person name="Kurita K."/>
            <person name="Kikuta A."/>
            <person name="Kamiya K."/>
            <person name="Yamamoto M."/>
            <person name="Ikawa H."/>
            <person name="Fujii N."/>
            <person name="Hori K."/>
            <person name="Itoh T."/>
            <person name="Sato K."/>
        </authorList>
    </citation>
    <scope>NUCLEOTIDE SEQUENCE</scope>
    <source>
        <tissue evidence="1">Leaf</tissue>
    </source>
</reference>
<dbReference type="RefSeq" id="XP_044960499.1">
    <property type="nucleotide sequence ID" value="XM_045104564.1"/>
</dbReference>
<dbReference type="GeneID" id="123411597"/>
<sequence length="98" mass="11087">MDLEGRRPKLGARREEGNLLPLHRGSLLPREHGRWCFLCIEALSSRASMAGGGRMEMYFQICGLVDDVSRLLIEMNEAWKIRPTVDHTLLPKGKAQAK</sequence>
<dbReference type="AlphaFoldDB" id="F2D3P2"/>